<dbReference type="Proteomes" id="UP001149165">
    <property type="component" value="Unassembled WGS sequence"/>
</dbReference>
<accession>A0A9W9G7M0</accession>
<keyword evidence="4" id="KW-1185">Reference proteome</keyword>
<evidence type="ECO:0000313" key="4">
    <source>
        <dbReference type="Proteomes" id="UP001149165"/>
    </source>
</evidence>
<name>A0A9W9G7M0_9EURO</name>
<reference evidence="3" key="2">
    <citation type="journal article" date="2023" name="IMA Fungus">
        <title>Comparative genomic study of the Penicillium genus elucidates a diverse pangenome and 15 lateral gene transfer events.</title>
        <authorList>
            <person name="Petersen C."/>
            <person name="Sorensen T."/>
            <person name="Nielsen M.R."/>
            <person name="Sondergaard T.E."/>
            <person name="Sorensen J.L."/>
            <person name="Fitzpatrick D.A."/>
            <person name="Frisvad J.C."/>
            <person name="Nielsen K.L."/>
        </authorList>
    </citation>
    <scope>NUCLEOTIDE SEQUENCE</scope>
    <source>
        <strain evidence="3">IBT 30069</strain>
    </source>
</reference>
<dbReference type="EMBL" id="JAPQKH010000002">
    <property type="protein sequence ID" value="KAJ5113650.1"/>
    <property type="molecule type" value="Genomic_DNA"/>
</dbReference>
<keyword evidence="2" id="KW-1133">Transmembrane helix</keyword>
<dbReference type="AlphaFoldDB" id="A0A9W9G7M0"/>
<organism evidence="3 4">
    <name type="scientific">Penicillium angulare</name>
    <dbReference type="NCBI Taxonomy" id="116970"/>
    <lineage>
        <taxon>Eukaryota</taxon>
        <taxon>Fungi</taxon>
        <taxon>Dikarya</taxon>
        <taxon>Ascomycota</taxon>
        <taxon>Pezizomycotina</taxon>
        <taxon>Eurotiomycetes</taxon>
        <taxon>Eurotiomycetidae</taxon>
        <taxon>Eurotiales</taxon>
        <taxon>Aspergillaceae</taxon>
        <taxon>Penicillium</taxon>
    </lineage>
</organism>
<reference evidence="3" key="1">
    <citation type="submission" date="2022-11" db="EMBL/GenBank/DDBJ databases">
        <authorList>
            <person name="Petersen C."/>
        </authorList>
    </citation>
    <scope>NUCLEOTIDE SEQUENCE</scope>
    <source>
        <strain evidence="3">IBT 30069</strain>
    </source>
</reference>
<feature type="region of interest" description="Disordered" evidence="1">
    <location>
        <begin position="177"/>
        <end position="359"/>
    </location>
</feature>
<evidence type="ECO:0000256" key="1">
    <source>
        <dbReference type="SAM" id="MobiDB-lite"/>
    </source>
</evidence>
<dbReference type="OrthoDB" id="4501674at2759"/>
<proteinExistence type="predicted"/>
<evidence type="ECO:0000256" key="2">
    <source>
        <dbReference type="SAM" id="Phobius"/>
    </source>
</evidence>
<comment type="caution">
    <text evidence="3">The sequence shown here is derived from an EMBL/GenBank/DDBJ whole genome shotgun (WGS) entry which is preliminary data.</text>
</comment>
<keyword evidence="2" id="KW-0812">Transmembrane</keyword>
<feature type="compositionally biased region" description="Polar residues" evidence="1">
    <location>
        <begin position="210"/>
        <end position="222"/>
    </location>
</feature>
<feature type="compositionally biased region" description="Polar residues" evidence="1">
    <location>
        <begin position="323"/>
        <end position="351"/>
    </location>
</feature>
<protein>
    <submittedName>
        <fullName evidence="3">Uncharacterized protein</fullName>
    </submittedName>
</protein>
<feature type="transmembrane region" description="Helical" evidence="2">
    <location>
        <begin position="61"/>
        <end position="83"/>
    </location>
</feature>
<evidence type="ECO:0000313" key="3">
    <source>
        <dbReference type="EMBL" id="KAJ5113650.1"/>
    </source>
</evidence>
<feature type="compositionally biased region" description="Low complexity" evidence="1">
    <location>
        <begin position="194"/>
        <end position="209"/>
    </location>
</feature>
<keyword evidence="2" id="KW-0472">Membrane</keyword>
<sequence>MPDNIPVLKRYNEPREAEDLKRFQISFLSNGPPGAISHKDPSSKLQGRKDSTWTYAKTPSIAAATILGTITFLALIFLIVWYIRRERTRRLRYMRNESQDPFCTSNITLTEDTSKTLDDFLMKDVQPERTSLMFSRSRSPSFTFVVNDANRQKFTNRPYRASYEASSNSLSKLNSLTRVSTEASRPSLMISDLTQTTSNTSTQPPESSSRLSMVSTVPPTARSSMLWTTTTSSTNNTTGTSSTDPSSVFSQMPASSSRTSQSAPSSSNNLRSPANSIVRSNPSSASRTSSRHSVNSTRHVTPIAMEHNVTSRRTQVKSHRRSPSSIQSPIDLSAGVSGQSSQLPSIPSTPSAFFRLSDE</sequence>
<feature type="compositionally biased region" description="Low complexity" evidence="1">
    <location>
        <begin position="223"/>
        <end position="299"/>
    </location>
</feature>
<gene>
    <name evidence="3" type="ORF">N7456_002184</name>
</gene>